<dbReference type="Proteomes" id="UP000218334">
    <property type="component" value="Unassembled WGS sequence"/>
</dbReference>
<dbReference type="GO" id="GO:0016787">
    <property type="term" value="F:hydrolase activity"/>
    <property type="evidence" value="ECO:0007669"/>
    <property type="project" value="UniProtKB-KW"/>
</dbReference>
<dbReference type="STRING" id="1076256.A0A2H3BP45"/>
<dbReference type="AlphaFoldDB" id="A0A2H3BP45"/>
<dbReference type="SUPFAM" id="SSF51556">
    <property type="entry name" value="Metallo-dependent hydrolases"/>
    <property type="match status" value="1"/>
</dbReference>
<keyword evidence="2 3" id="KW-0456">Lyase</keyword>
<accession>A0A2H3BP45</accession>
<evidence type="ECO:0000313" key="6">
    <source>
        <dbReference type="Proteomes" id="UP000218334"/>
    </source>
</evidence>
<dbReference type="PANTHER" id="PTHR21240:SF28">
    <property type="entry name" value="ISO-OROTATE DECARBOXYLASE (EUROFUNG)"/>
    <property type="match status" value="1"/>
</dbReference>
<evidence type="ECO:0000256" key="3">
    <source>
        <dbReference type="RuleBase" id="RU366045"/>
    </source>
</evidence>
<dbReference type="Pfam" id="PF04909">
    <property type="entry name" value="Amidohydro_2"/>
    <property type="match status" value="1"/>
</dbReference>
<keyword evidence="5" id="KW-0378">Hydrolase</keyword>
<gene>
    <name evidence="5" type="ORF">ARMSODRAFT_694212</name>
</gene>
<evidence type="ECO:0000256" key="2">
    <source>
        <dbReference type="ARBA" id="ARBA00023239"/>
    </source>
</evidence>
<evidence type="ECO:0000313" key="5">
    <source>
        <dbReference type="EMBL" id="PBK72671.1"/>
    </source>
</evidence>
<keyword evidence="1 3" id="KW-0210">Decarboxylase</keyword>
<proteinExistence type="inferred from homology"/>
<dbReference type="InterPro" id="IPR032465">
    <property type="entry name" value="ACMSD"/>
</dbReference>
<keyword evidence="6" id="KW-1185">Reference proteome</keyword>
<evidence type="ECO:0000259" key="4">
    <source>
        <dbReference type="Pfam" id="PF04909"/>
    </source>
</evidence>
<dbReference type="EMBL" id="KZ293421">
    <property type="protein sequence ID" value="PBK72671.1"/>
    <property type="molecule type" value="Genomic_DNA"/>
</dbReference>
<comment type="similarity">
    <text evidence="3">Belongs to the metallo-dependent hydrolases superfamily.</text>
</comment>
<dbReference type="Gene3D" id="3.20.20.140">
    <property type="entry name" value="Metal-dependent hydrolases"/>
    <property type="match status" value="1"/>
</dbReference>
<dbReference type="InterPro" id="IPR006680">
    <property type="entry name" value="Amidohydro-rel"/>
</dbReference>
<evidence type="ECO:0000256" key="1">
    <source>
        <dbReference type="ARBA" id="ARBA00022793"/>
    </source>
</evidence>
<sequence>MPRIDIHHHFFPAAGLMKQRSVGWTLPPENFPWTPAISLKFLADTGIDAAILSIPAYSEGSVSPENRMVARKHNEYAAEICARHPGKFGFFANLPFLDDVEGALIEITYAFDVLHADGVGLSTTIGEGPNGSENLPSHGKKTPELAILSPGYLGDDKYDPIWEELNRRKAVVFVHGAQSPSSTPWPNKFLGLPVTEVPNETYKAAAHLVVTGKKRRYSDVKIILSHMGGSTVILASRVAGLSPYMGCTLTPDEIMEDFKSFYFDTALASCETNLIMIESFAQPDRLLFGTDFPVTTETTKWYTTHLERFYGEKEARLQEIVSKNALKLFPRFDSTVYV</sequence>
<feature type="domain" description="Amidohydrolase-related" evidence="4">
    <location>
        <begin position="4"/>
        <end position="330"/>
    </location>
</feature>
<dbReference type="GO" id="GO:0016831">
    <property type="term" value="F:carboxy-lyase activity"/>
    <property type="evidence" value="ECO:0007669"/>
    <property type="project" value="UniProtKB-KW"/>
</dbReference>
<organism evidence="5 6">
    <name type="scientific">Armillaria solidipes</name>
    <dbReference type="NCBI Taxonomy" id="1076256"/>
    <lineage>
        <taxon>Eukaryota</taxon>
        <taxon>Fungi</taxon>
        <taxon>Dikarya</taxon>
        <taxon>Basidiomycota</taxon>
        <taxon>Agaricomycotina</taxon>
        <taxon>Agaricomycetes</taxon>
        <taxon>Agaricomycetidae</taxon>
        <taxon>Agaricales</taxon>
        <taxon>Marasmiineae</taxon>
        <taxon>Physalacriaceae</taxon>
        <taxon>Armillaria</taxon>
    </lineage>
</organism>
<dbReference type="GO" id="GO:0019748">
    <property type="term" value="P:secondary metabolic process"/>
    <property type="evidence" value="ECO:0007669"/>
    <property type="project" value="TreeGrafter"/>
</dbReference>
<dbReference type="PANTHER" id="PTHR21240">
    <property type="entry name" value="2-AMINO-3-CARBOXYLMUCONATE-6-SEMIALDEHYDE DECARBOXYLASE"/>
    <property type="match status" value="1"/>
</dbReference>
<name>A0A2H3BP45_9AGAR</name>
<reference evidence="6" key="1">
    <citation type="journal article" date="2017" name="Nat. Ecol. Evol.">
        <title>Genome expansion and lineage-specific genetic innovations in the forest pathogenic fungi Armillaria.</title>
        <authorList>
            <person name="Sipos G."/>
            <person name="Prasanna A.N."/>
            <person name="Walter M.C."/>
            <person name="O'Connor E."/>
            <person name="Balint B."/>
            <person name="Krizsan K."/>
            <person name="Kiss B."/>
            <person name="Hess J."/>
            <person name="Varga T."/>
            <person name="Slot J."/>
            <person name="Riley R."/>
            <person name="Boka B."/>
            <person name="Rigling D."/>
            <person name="Barry K."/>
            <person name="Lee J."/>
            <person name="Mihaltcheva S."/>
            <person name="LaButti K."/>
            <person name="Lipzen A."/>
            <person name="Waldron R."/>
            <person name="Moloney N.M."/>
            <person name="Sperisen C."/>
            <person name="Kredics L."/>
            <person name="Vagvoelgyi C."/>
            <person name="Patrignani A."/>
            <person name="Fitzpatrick D."/>
            <person name="Nagy I."/>
            <person name="Doyle S."/>
            <person name="Anderson J.B."/>
            <person name="Grigoriev I.V."/>
            <person name="Gueldener U."/>
            <person name="Muensterkoetter M."/>
            <person name="Nagy L.G."/>
        </authorList>
    </citation>
    <scope>NUCLEOTIDE SEQUENCE [LARGE SCALE GENOMIC DNA]</scope>
    <source>
        <strain evidence="6">28-4</strain>
    </source>
</reference>
<dbReference type="InterPro" id="IPR032466">
    <property type="entry name" value="Metal_Hydrolase"/>
</dbReference>
<dbReference type="GO" id="GO:0005737">
    <property type="term" value="C:cytoplasm"/>
    <property type="evidence" value="ECO:0007669"/>
    <property type="project" value="TreeGrafter"/>
</dbReference>
<protein>
    <submittedName>
        <fullName evidence="5">Amidohydrolase 2</fullName>
    </submittedName>
</protein>